<sequence>MKVPWRFVSNWICTACGKCCLEYTPKLTFYEYLTLPKRYTIERRGKFYIKKIGKYCPFQIRNLCGIQKRKPLSCKLFPFSIHRKGEDLAYFEYRSEEFYIYVDLFCPNIKLGRPSREFTKKVKDAVRLVMGEKKDFSLLTSKLFS</sequence>
<dbReference type="InterPro" id="IPR005358">
    <property type="entry name" value="Puta_zinc/iron-chelating_dom"/>
</dbReference>
<organism evidence="1">
    <name type="scientific">Geoglobus ahangari</name>
    <dbReference type="NCBI Taxonomy" id="113653"/>
    <lineage>
        <taxon>Archaea</taxon>
        <taxon>Methanobacteriati</taxon>
        <taxon>Methanobacteriota</taxon>
        <taxon>Archaeoglobi</taxon>
        <taxon>Archaeoglobales</taxon>
        <taxon>Archaeoglobaceae</taxon>
        <taxon>Geoglobus</taxon>
    </lineage>
</organism>
<dbReference type="EMBL" id="DTPI01000028">
    <property type="protein sequence ID" value="HGE66306.1"/>
    <property type="molecule type" value="Genomic_DNA"/>
</dbReference>
<name>A0A7C3YNN7_9EURY</name>
<comment type="caution">
    <text evidence="1">The sequence shown here is derived from an EMBL/GenBank/DDBJ whole genome shotgun (WGS) entry which is preliminary data.</text>
</comment>
<gene>
    <name evidence="2" type="ORF">ENT89_07290</name>
    <name evidence="1" type="ORF">ENX77_04170</name>
</gene>
<evidence type="ECO:0000313" key="1">
    <source>
        <dbReference type="EMBL" id="HGE66306.1"/>
    </source>
</evidence>
<dbReference type="Pfam" id="PF03692">
    <property type="entry name" value="CxxCxxCC"/>
    <property type="match status" value="1"/>
</dbReference>
<dbReference type="EMBL" id="DTAK01000060">
    <property type="protein sequence ID" value="HGU59920.1"/>
    <property type="molecule type" value="Genomic_DNA"/>
</dbReference>
<protein>
    <submittedName>
        <fullName evidence="1">YkgJ family cysteine cluster protein</fullName>
    </submittedName>
</protein>
<accession>A0A7C3YNN7</accession>
<evidence type="ECO:0000313" key="2">
    <source>
        <dbReference type="EMBL" id="HGU59920.1"/>
    </source>
</evidence>
<proteinExistence type="predicted"/>
<reference evidence="1" key="1">
    <citation type="journal article" date="2020" name="mSystems">
        <title>Genome- and Community-Level Interaction Insights into Carbon Utilization and Element Cycling Functions of Hydrothermarchaeota in Hydrothermal Sediment.</title>
        <authorList>
            <person name="Zhou Z."/>
            <person name="Liu Y."/>
            <person name="Xu W."/>
            <person name="Pan J."/>
            <person name="Luo Z.H."/>
            <person name="Li M."/>
        </authorList>
    </citation>
    <scope>NUCLEOTIDE SEQUENCE [LARGE SCALE GENOMIC DNA]</scope>
    <source>
        <strain evidence="2">SpSt-62</strain>
        <strain evidence="1">SpSt-97</strain>
    </source>
</reference>
<dbReference type="AlphaFoldDB" id="A0A7C3YNN7"/>